<reference evidence="2" key="1">
    <citation type="submission" date="2021-01" db="EMBL/GenBank/DDBJ databases">
        <title>Caligus Genome Assembly.</title>
        <authorList>
            <person name="Gallardo-Escarate C."/>
        </authorList>
    </citation>
    <scope>NUCLEOTIDE SEQUENCE [LARGE SCALE GENOMIC DNA]</scope>
</reference>
<organism evidence="1 2">
    <name type="scientific">Caligus rogercresseyi</name>
    <name type="common">Sea louse</name>
    <dbReference type="NCBI Taxonomy" id="217165"/>
    <lineage>
        <taxon>Eukaryota</taxon>
        <taxon>Metazoa</taxon>
        <taxon>Ecdysozoa</taxon>
        <taxon>Arthropoda</taxon>
        <taxon>Crustacea</taxon>
        <taxon>Multicrustacea</taxon>
        <taxon>Hexanauplia</taxon>
        <taxon>Copepoda</taxon>
        <taxon>Siphonostomatoida</taxon>
        <taxon>Caligidae</taxon>
        <taxon>Caligus</taxon>
    </lineage>
</organism>
<accession>A0A7T8K9S2</accession>
<keyword evidence="2" id="KW-1185">Reference proteome</keyword>
<dbReference type="Proteomes" id="UP000595437">
    <property type="component" value="Chromosome 7"/>
</dbReference>
<evidence type="ECO:0000313" key="2">
    <source>
        <dbReference type="Proteomes" id="UP000595437"/>
    </source>
</evidence>
<sequence length="51" mass="5821">MAQSRWMTPILFLTSWGPNINFLLTVTLKRSSVDVAGKSGAPHERVWFPYI</sequence>
<proteinExistence type="predicted"/>
<dbReference type="AlphaFoldDB" id="A0A7T8K9S2"/>
<name>A0A7T8K9S2_CALRO</name>
<gene>
    <name evidence="1" type="ORF">FKW44_011540</name>
</gene>
<evidence type="ECO:0000313" key="1">
    <source>
        <dbReference type="EMBL" id="QQP50516.1"/>
    </source>
</evidence>
<dbReference type="EMBL" id="CP045896">
    <property type="protein sequence ID" value="QQP50516.1"/>
    <property type="molecule type" value="Genomic_DNA"/>
</dbReference>
<protein>
    <submittedName>
        <fullName evidence="1">Uncharacterized protein</fullName>
    </submittedName>
</protein>